<evidence type="ECO:0000313" key="2">
    <source>
        <dbReference type="Proteomes" id="UP001162992"/>
    </source>
</evidence>
<keyword evidence="2" id="KW-1185">Reference proteome</keyword>
<dbReference type="EMBL" id="CM055103">
    <property type="protein sequence ID" value="KAJ7536064.1"/>
    <property type="molecule type" value="Genomic_DNA"/>
</dbReference>
<proteinExistence type="predicted"/>
<evidence type="ECO:0000313" key="1">
    <source>
        <dbReference type="EMBL" id="KAJ7536064.1"/>
    </source>
</evidence>
<dbReference type="Proteomes" id="UP001162992">
    <property type="component" value="Chromosome 12"/>
</dbReference>
<name>A0ACC2C2M7_DIPCM</name>
<comment type="caution">
    <text evidence="1">The sequence shown here is derived from an EMBL/GenBank/DDBJ whole genome shotgun (WGS) entry which is preliminary data.</text>
</comment>
<organism evidence="1 2">
    <name type="scientific">Diphasiastrum complanatum</name>
    <name type="common">Issler's clubmoss</name>
    <name type="synonym">Lycopodium complanatum</name>
    <dbReference type="NCBI Taxonomy" id="34168"/>
    <lineage>
        <taxon>Eukaryota</taxon>
        <taxon>Viridiplantae</taxon>
        <taxon>Streptophyta</taxon>
        <taxon>Embryophyta</taxon>
        <taxon>Tracheophyta</taxon>
        <taxon>Lycopodiopsida</taxon>
        <taxon>Lycopodiales</taxon>
        <taxon>Lycopodiaceae</taxon>
        <taxon>Lycopodioideae</taxon>
        <taxon>Diphasiastrum</taxon>
    </lineage>
</organism>
<accession>A0ACC2C2M7</accession>
<sequence>MGRSSSSKELPYDIAELKLYGIFKEATRLVQKHSYLFLALVSTFFIPYILINFLLLLALSPYSIDLWHFWTGEPSMLANLSAHVNLIPVPQFILFILLCRLLSVALSLFLVTALTFSVAQVYTTGEPSYAAVLEQLPQLWPRVGITFLWSSSILLLFEVASTFLIVFIYNLLKDLGINSAWYFAACLFSIVISCVLYVSILWLLSIVIPVLEDSVGRDALVRSSYLILGKKCVALSFLIIFEVLGVVGVAVLQAWIISYQYEYLLVRIFVLALLVLAASIVALYFHVMLPVLYFSAKAYHEQSLSAAFIEGYSLIKADV</sequence>
<reference evidence="2" key="1">
    <citation type="journal article" date="2024" name="Proc. Natl. Acad. Sci. U.S.A.">
        <title>Extraordinary preservation of gene collinearity over three hundred million years revealed in homosporous lycophytes.</title>
        <authorList>
            <person name="Li C."/>
            <person name="Wickell D."/>
            <person name="Kuo L.Y."/>
            <person name="Chen X."/>
            <person name="Nie B."/>
            <person name="Liao X."/>
            <person name="Peng D."/>
            <person name="Ji J."/>
            <person name="Jenkins J."/>
            <person name="Williams M."/>
            <person name="Shu S."/>
            <person name="Plott C."/>
            <person name="Barry K."/>
            <person name="Rajasekar S."/>
            <person name="Grimwood J."/>
            <person name="Han X."/>
            <person name="Sun S."/>
            <person name="Hou Z."/>
            <person name="He W."/>
            <person name="Dai G."/>
            <person name="Sun C."/>
            <person name="Schmutz J."/>
            <person name="Leebens-Mack J.H."/>
            <person name="Li F.W."/>
            <person name="Wang L."/>
        </authorList>
    </citation>
    <scope>NUCLEOTIDE SEQUENCE [LARGE SCALE GENOMIC DNA]</scope>
    <source>
        <strain evidence="2">cv. PW_Plant_1</strain>
    </source>
</reference>
<protein>
    <submittedName>
        <fullName evidence="1">Uncharacterized protein</fullName>
    </submittedName>
</protein>
<gene>
    <name evidence="1" type="ORF">O6H91_12G055300</name>
</gene>